<keyword evidence="3 5" id="KW-1133">Transmembrane helix</keyword>
<dbReference type="GO" id="GO:0022857">
    <property type="term" value="F:transmembrane transporter activity"/>
    <property type="evidence" value="ECO:0007669"/>
    <property type="project" value="InterPro"/>
</dbReference>
<dbReference type="InterPro" id="IPR020846">
    <property type="entry name" value="MFS_dom"/>
</dbReference>
<dbReference type="GO" id="GO:0016020">
    <property type="term" value="C:membrane"/>
    <property type="evidence" value="ECO:0007669"/>
    <property type="project" value="UniProtKB-SubCell"/>
</dbReference>
<evidence type="ECO:0000259" key="6">
    <source>
        <dbReference type="PROSITE" id="PS50850"/>
    </source>
</evidence>
<dbReference type="Gene3D" id="1.20.1250.20">
    <property type="entry name" value="MFS general substrate transporter like domains"/>
    <property type="match status" value="1"/>
</dbReference>
<feature type="transmembrane region" description="Helical" evidence="5">
    <location>
        <begin position="149"/>
        <end position="170"/>
    </location>
</feature>
<dbReference type="InterPro" id="IPR051788">
    <property type="entry name" value="MFS_Transporter"/>
</dbReference>
<dbReference type="Proteomes" id="UP000183174">
    <property type="component" value="Unassembled WGS sequence"/>
</dbReference>
<evidence type="ECO:0000256" key="4">
    <source>
        <dbReference type="ARBA" id="ARBA00023136"/>
    </source>
</evidence>
<dbReference type="AlphaFoldDB" id="A0A1C3XNB4"/>
<reference evidence="7 8" key="1">
    <citation type="submission" date="2016-08" db="EMBL/GenBank/DDBJ databases">
        <authorList>
            <person name="Seilhamer J.J."/>
        </authorList>
    </citation>
    <scope>NUCLEOTIDE SEQUENCE [LARGE SCALE GENOMIC DNA]</scope>
    <source>
        <strain evidence="7 8">CCBAU 10071</strain>
    </source>
</reference>
<feature type="domain" description="Major facilitator superfamily (MFS) profile" evidence="6">
    <location>
        <begin position="28"/>
        <end position="205"/>
    </location>
</feature>
<evidence type="ECO:0000256" key="1">
    <source>
        <dbReference type="ARBA" id="ARBA00004141"/>
    </source>
</evidence>
<gene>
    <name evidence="7" type="ORF">GA0061099_11071</name>
</gene>
<feature type="transmembrane region" description="Helical" evidence="5">
    <location>
        <begin position="117"/>
        <end position="137"/>
    </location>
</feature>
<evidence type="ECO:0000256" key="3">
    <source>
        <dbReference type="ARBA" id="ARBA00022989"/>
    </source>
</evidence>
<protein>
    <recommendedName>
        <fullName evidence="6">Major facilitator superfamily (MFS) profile domain-containing protein</fullName>
    </recommendedName>
</protein>
<dbReference type="PROSITE" id="PS50850">
    <property type="entry name" value="MFS"/>
    <property type="match status" value="1"/>
</dbReference>
<comment type="subcellular location">
    <subcellularLocation>
        <location evidence="1">Membrane</location>
        <topology evidence="1">Multi-pass membrane protein</topology>
    </subcellularLocation>
</comment>
<evidence type="ECO:0000313" key="8">
    <source>
        <dbReference type="Proteomes" id="UP000183174"/>
    </source>
</evidence>
<dbReference type="InterPro" id="IPR036259">
    <property type="entry name" value="MFS_trans_sf"/>
</dbReference>
<feature type="transmembrane region" description="Helical" evidence="5">
    <location>
        <begin position="93"/>
        <end position="111"/>
    </location>
</feature>
<evidence type="ECO:0000313" key="7">
    <source>
        <dbReference type="EMBL" id="SCB53773.1"/>
    </source>
</evidence>
<feature type="non-terminal residue" evidence="7">
    <location>
        <position position="1"/>
    </location>
</feature>
<feature type="transmembrane region" description="Helical" evidence="5">
    <location>
        <begin position="176"/>
        <end position="197"/>
    </location>
</feature>
<evidence type="ECO:0000256" key="5">
    <source>
        <dbReference type="SAM" id="Phobius"/>
    </source>
</evidence>
<name>A0A1C3XNB4_9BRAD</name>
<dbReference type="EMBL" id="FMAE01000107">
    <property type="protein sequence ID" value="SCB53773.1"/>
    <property type="molecule type" value="Genomic_DNA"/>
</dbReference>
<dbReference type="SUPFAM" id="SSF103473">
    <property type="entry name" value="MFS general substrate transporter"/>
    <property type="match status" value="1"/>
</dbReference>
<evidence type="ECO:0000256" key="2">
    <source>
        <dbReference type="ARBA" id="ARBA00022692"/>
    </source>
</evidence>
<feature type="transmembrane region" description="Helical" evidence="5">
    <location>
        <begin position="20"/>
        <end position="41"/>
    </location>
</feature>
<keyword evidence="4 5" id="KW-0472">Membrane</keyword>
<accession>A0A1C3XNB4</accession>
<dbReference type="PANTHER" id="PTHR23514:SF13">
    <property type="entry name" value="INNER MEMBRANE PROTEIN YBJJ"/>
    <property type="match status" value="1"/>
</dbReference>
<keyword evidence="2 5" id="KW-0812">Transmembrane</keyword>
<proteinExistence type="predicted"/>
<sequence length="205" mass="20943">VMVLTWSRLPQIAQAQRGVLFVMPHAIVVLLAVLAAITFLIEGAILDWSALLLVDRGLVPKAQGGLGFMLFSISMTVGRLGGDSVVSRVGDRATLVVGSLMAVAGFALLLAAPGAPFAMAGFLLIGLGSSNLVPILFRRAGTQKVMPAGLAVAAITTVGYAGLLVGPGFVGFLANLAGLPSAFAMLAALMCLVTLSARSVTIEAR</sequence>
<organism evidence="7 8">
    <name type="scientific">Bradyrhizobium yuanmingense</name>
    <dbReference type="NCBI Taxonomy" id="108015"/>
    <lineage>
        <taxon>Bacteria</taxon>
        <taxon>Pseudomonadati</taxon>
        <taxon>Pseudomonadota</taxon>
        <taxon>Alphaproteobacteria</taxon>
        <taxon>Hyphomicrobiales</taxon>
        <taxon>Nitrobacteraceae</taxon>
        <taxon>Bradyrhizobium</taxon>
    </lineage>
</organism>
<dbReference type="PANTHER" id="PTHR23514">
    <property type="entry name" value="BYPASS OF STOP CODON PROTEIN 6"/>
    <property type="match status" value="1"/>
</dbReference>
<feature type="transmembrane region" description="Helical" evidence="5">
    <location>
        <begin position="61"/>
        <end position="81"/>
    </location>
</feature>